<accession>A0A382RCJ4</accession>
<dbReference type="AlphaFoldDB" id="A0A382RCJ4"/>
<sequence>MQRDDFRNYVNQFGKNWSINNSIGKKNIDEEIEKLFEKIQDGFVGDFKSQINMLKMTDEDKELLDDCLRELVEEWLIQNQSNYCTETGSPPYQITFKFGAWK</sequence>
<proteinExistence type="predicted"/>
<protein>
    <submittedName>
        <fullName evidence="1">Uncharacterized protein</fullName>
    </submittedName>
</protein>
<evidence type="ECO:0000313" key="1">
    <source>
        <dbReference type="EMBL" id="SVC94925.1"/>
    </source>
</evidence>
<dbReference type="EMBL" id="UINC01120439">
    <property type="protein sequence ID" value="SVC94925.1"/>
    <property type="molecule type" value="Genomic_DNA"/>
</dbReference>
<reference evidence="1" key="1">
    <citation type="submission" date="2018-05" db="EMBL/GenBank/DDBJ databases">
        <authorList>
            <person name="Lanie J.A."/>
            <person name="Ng W.-L."/>
            <person name="Kazmierczak K.M."/>
            <person name="Andrzejewski T.M."/>
            <person name="Davidsen T.M."/>
            <person name="Wayne K.J."/>
            <person name="Tettelin H."/>
            <person name="Glass J.I."/>
            <person name="Rusch D."/>
            <person name="Podicherti R."/>
            <person name="Tsui H.-C.T."/>
            <person name="Winkler M.E."/>
        </authorList>
    </citation>
    <scope>NUCLEOTIDE SEQUENCE</scope>
</reference>
<gene>
    <name evidence="1" type="ORF">METZ01_LOCUS347779</name>
</gene>
<organism evidence="1">
    <name type="scientific">marine metagenome</name>
    <dbReference type="NCBI Taxonomy" id="408172"/>
    <lineage>
        <taxon>unclassified sequences</taxon>
        <taxon>metagenomes</taxon>
        <taxon>ecological metagenomes</taxon>
    </lineage>
</organism>
<name>A0A382RCJ4_9ZZZZ</name>